<protein>
    <recommendedName>
        <fullName evidence="3">Alpha/beta hydrolase</fullName>
    </recommendedName>
</protein>
<keyword evidence="2" id="KW-1185">Reference proteome</keyword>
<dbReference type="RefSeq" id="WP_377600780.1">
    <property type="nucleotide sequence ID" value="NZ_JBHUME010000005.1"/>
</dbReference>
<sequence length="106" mass="12307">MVIKENWVTSLGTEIHYIESIPEEPSSEVPLFICPGLSMNAEDYIPLMKQRTADARPLRFGGGEKAGRRSPGRRWQIIWRIWKPFYASWIIRPMLYSPIRAAFLTL</sequence>
<evidence type="ECO:0000313" key="2">
    <source>
        <dbReference type="Proteomes" id="UP001597541"/>
    </source>
</evidence>
<proteinExistence type="predicted"/>
<dbReference type="Proteomes" id="UP001597541">
    <property type="component" value="Unassembled WGS sequence"/>
</dbReference>
<organism evidence="1 2">
    <name type="scientific">Paenibacillus gansuensis</name>
    <dbReference type="NCBI Taxonomy" id="306542"/>
    <lineage>
        <taxon>Bacteria</taxon>
        <taxon>Bacillati</taxon>
        <taxon>Bacillota</taxon>
        <taxon>Bacilli</taxon>
        <taxon>Bacillales</taxon>
        <taxon>Paenibacillaceae</taxon>
        <taxon>Paenibacillus</taxon>
    </lineage>
</organism>
<evidence type="ECO:0008006" key="3">
    <source>
        <dbReference type="Google" id="ProtNLM"/>
    </source>
</evidence>
<name>A0ABW5PBE8_9BACL</name>
<dbReference type="EMBL" id="JBHUME010000005">
    <property type="protein sequence ID" value="MFD2611795.1"/>
    <property type="molecule type" value="Genomic_DNA"/>
</dbReference>
<accession>A0ABW5PBE8</accession>
<gene>
    <name evidence="1" type="ORF">ACFSUF_05090</name>
</gene>
<comment type="caution">
    <text evidence="1">The sequence shown here is derived from an EMBL/GenBank/DDBJ whole genome shotgun (WGS) entry which is preliminary data.</text>
</comment>
<reference evidence="2" key="1">
    <citation type="journal article" date="2019" name="Int. J. Syst. Evol. Microbiol.">
        <title>The Global Catalogue of Microorganisms (GCM) 10K type strain sequencing project: providing services to taxonomists for standard genome sequencing and annotation.</title>
        <authorList>
            <consortium name="The Broad Institute Genomics Platform"/>
            <consortium name="The Broad Institute Genome Sequencing Center for Infectious Disease"/>
            <person name="Wu L."/>
            <person name="Ma J."/>
        </authorList>
    </citation>
    <scope>NUCLEOTIDE SEQUENCE [LARGE SCALE GENOMIC DNA]</scope>
    <source>
        <strain evidence="2">KCTC 3950</strain>
    </source>
</reference>
<evidence type="ECO:0000313" key="1">
    <source>
        <dbReference type="EMBL" id="MFD2611795.1"/>
    </source>
</evidence>